<dbReference type="InParanoid" id="E4X1S4"/>
<dbReference type="AlphaFoldDB" id="E4X1S4"/>
<dbReference type="EMBL" id="FN653021">
    <property type="protein sequence ID" value="CBY23391.1"/>
    <property type="molecule type" value="Genomic_DNA"/>
</dbReference>
<evidence type="ECO:0000313" key="2">
    <source>
        <dbReference type="EMBL" id="CBY23391.1"/>
    </source>
</evidence>
<sequence>MDLGQSLRDLQVRIAALKAKSEKRLSNQGTRHEFPEMKTTTAQEKTMNTLLARTDDLTKISLGVLKQYNEQDPHEMSEAELAFYNKYVAPVKHLLK</sequence>
<feature type="region of interest" description="Disordered" evidence="1">
    <location>
        <begin position="24"/>
        <end position="44"/>
    </location>
</feature>
<evidence type="ECO:0000313" key="3">
    <source>
        <dbReference type="Proteomes" id="UP000001307"/>
    </source>
</evidence>
<feature type="compositionally biased region" description="Basic and acidic residues" evidence="1">
    <location>
        <begin position="24"/>
        <end position="36"/>
    </location>
</feature>
<dbReference type="Proteomes" id="UP000001307">
    <property type="component" value="Unassembled WGS sequence"/>
</dbReference>
<evidence type="ECO:0000256" key="1">
    <source>
        <dbReference type="SAM" id="MobiDB-lite"/>
    </source>
</evidence>
<organism evidence="2">
    <name type="scientific">Oikopleura dioica</name>
    <name type="common">Tunicate</name>
    <dbReference type="NCBI Taxonomy" id="34765"/>
    <lineage>
        <taxon>Eukaryota</taxon>
        <taxon>Metazoa</taxon>
        <taxon>Chordata</taxon>
        <taxon>Tunicata</taxon>
        <taxon>Appendicularia</taxon>
        <taxon>Copelata</taxon>
        <taxon>Oikopleuridae</taxon>
        <taxon>Oikopleura</taxon>
    </lineage>
</organism>
<proteinExistence type="predicted"/>
<gene>
    <name evidence="2" type="ORF">GSOID_T00015825001</name>
</gene>
<keyword evidence="3" id="KW-1185">Reference proteome</keyword>
<name>E4X1S4_OIKDI</name>
<dbReference type="OrthoDB" id="10293442at2759"/>
<accession>E4X1S4</accession>
<protein>
    <submittedName>
        <fullName evidence="2">Uncharacterized protein</fullName>
    </submittedName>
</protein>
<reference evidence="2" key="1">
    <citation type="journal article" date="2010" name="Science">
        <title>Plasticity of animal genome architecture unmasked by rapid evolution of a pelagic tunicate.</title>
        <authorList>
            <person name="Denoeud F."/>
            <person name="Henriet S."/>
            <person name="Mungpakdee S."/>
            <person name="Aury J.M."/>
            <person name="Da Silva C."/>
            <person name="Brinkmann H."/>
            <person name="Mikhaleva J."/>
            <person name="Olsen L.C."/>
            <person name="Jubin C."/>
            <person name="Canestro C."/>
            <person name="Bouquet J.M."/>
            <person name="Danks G."/>
            <person name="Poulain J."/>
            <person name="Campsteijn C."/>
            <person name="Adamski M."/>
            <person name="Cross I."/>
            <person name="Yadetie F."/>
            <person name="Muffato M."/>
            <person name="Louis A."/>
            <person name="Butcher S."/>
            <person name="Tsagkogeorga G."/>
            <person name="Konrad A."/>
            <person name="Singh S."/>
            <person name="Jensen M.F."/>
            <person name="Cong E.H."/>
            <person name="Eikeseth-Otteraa H."/>
            <person name="Noel B."/>
            <person name="Anthouard V."/>
            <person name="Porcel B.M."/>
            <person name="Kachouri-Lafond R."/>
            <person name="Nishino A."/>
            <person name="Ugolini M."/>
            <person name="Chourrout P."/>
            <person name="Nishida H."/>
            <person name="Aasland R."/>
            <person name="Huzurbazar S."/>
            <person name="Westhof E."/>
            <person name="Delsuc F."/>
            <person name="Lehrach H."/>
            <person name="Reinhardt R."/>
            <person name="Weissenbach J."/>
            <person name="Roy S.W."/>
            <person name="Artiguenave F."/>
            <person name="Postlethwait J.H."/>
            <person name="Manak J.R."/>
            <person name="Thompson E.M."/>
            <person name="Jaillon O."/>
            <person name="Du Pasquier L."/>
            <person name="Boudinot P."/>
            <person name="Liberles D.A."/>
            <person name="Volff J.N."/>
            <person name="Philippe H."/>
            <person name="Lenhard B."/>
            <person name="Roest Crollius H."/>
            <person name="Wincker P."/>
            <person name="Chourrout D."/>
        </authorList>
    </citation>
    <scope>NUCLEOTIDE SEQUENCE [LARGE SCALE GENOMIC DNA]</scope>
</reference>